<sequence>MNIIAIIIIVIFVGGVIGAVIDNQKKSPEQRERELETFRANQEKKKQEKKQEKKQNIITCPNCKSKDVTFLQQDKKAFSVGKAVGGAVLTGGVGALAGFAGKKGNKQWHCQNCGNFFETK</sequence>
<name>A0A4N6Q4D9_STREE</name>
<dbReference type="AlphaFoldDB" id="A0A4N6Q4D9"/>
<reference evidence="1 2" key="1">
    <citation type="submission" date="2019-11" db="EMBL/GenBank/DDBJ databases">
        <title>Growth characteristics of pneumococcus vary with the chemical composition of the capsule and with environmental conditions.</title>
        <authorList>
            <person name="Tothpal A."/>
            <person name="Desobry K."/>
            <person name="Joshi S."/>
            <person name="Wyllie A.L."/>
            <person name="Weinberger D.M."/>
        </authorList>
    </citation>
    <scope>NUCLEOTIDE SEQUENCE [LARGE SCALE GENOMIC DNA]</scope>
    <source>
        <strain evidence="2">pnumococcus22F</strain>
    </source>
</reference>
<evidence type="ECO:0000313" key="2">
    <source>
        <dbReference type="Proteomes" id="UP000474228"/>
    </source>
</evidence>
<organism evidence="1 2">
    <name type="scientific">Streptococcus pneumoniae</name>
    <dbReference type="NCBI Taxonomy" id="1313"/>
    <lineage>
        <taxon>Bacteria</taxon>
        <taxon>Bacillati</taxon>
        <taxon>Bacillota</taxon>
        <taxon>Bacilli</taxon>
        <taxon>Lactobacillales</taxon>
        <taxon>Streptococcaceae</taxon>
        <taxon>Streptococcus</taxon>
    </lineage>
</organism>
<comment type="caution">
    <text evidence="1">The sequence shown here is derived from an EMBL/GenBank/DDBJ whole genome shotgun (WGS) entry which is preliminary data.</text>
</comment>
<dbReference type="Proteomes" id="UP000474228">
    <property type="component" value="Unassembled WGS sequence"/>
</dbReference>
<evidence type="ECO:0000313" key="1">
    <source>
        <dbReference type="EMBL" id="MTV63827.1"/>
    </source>
</evidence>
<dbReference type="EMBL" id="WNHJ01000068">
    <property type="protein sequence ID" value="MTV63827.1"/>
    <property type="molecule type" value="Genomic_DNA"/>
</dbReference>
<gene>
    <name evidence="1" type="ORF">GM539_10685</name>
</gene>
<protein>
    <submittedName>
        <fullName evidence="1">Uncharacterized protein</fullName>
    </submittedName>
</protein>
<proteinExistence type="predicted"/>
<dbReference type="RefSeq" id="WP_050078489.1">
    <property type="nucleotide sequence ID" value="NZ_CFFR01000017.1"/>
</dbReference>
<accession>A0A4N6Q4D9</accession>